<protein>
    <submittedName>
        <fullName evidence="3">Uncharacterized protein</fullName>
    </submittedName>
</protein>
<name>A0AAW0B037_9AGAR</name>
<feature type="compositionally biased region" description="Basic residues" evidence="2">
    <location>
        <begin position="1"/>
        <end position="11"/>
    </location>
</feature>
<evidence type="ECO:0000313" key="4">
    <source>
        <dbReference type="Proteomes" id="UP001383192"/>
    </source>
</evidence>
<dbReference type="AlphaFoldDB" id="A0AAW0B037"/>
<keyword evidence="4" id="KW-1185">Reference proteome</keyword>
<organism evidence="3 4">
    <name type="scientific">Paramarasmius palmivorus</name>
    <dbReference type="NCBI Taxonomy" id="297713"/>
    <lineage>
        <taxon>Eukaryota</taxon>
        <taxon>Fungi</taxon>
        <taxon>Dikarya</taxon>
        <taxon>Basidiomycota</taxon>
        <taxon>Agaricomycotina</taxon>
        <taxon>Agaricomycetes</taxon>
        <taxon>Agaricomycetidae</taxon>
        <taxon>Agaricales</taxon>
        <taxon>Marasmiineae</taxon>
        <taxon>Marasmiaceae</taxon>
        <taxon>Paramarasmius</taxon>
    </lineage>
</organism>
<feature type="region of interest" description="Disordered" evidence="2">
    <location>
        <begin position="130"/>
        <end position="206"/>
    </location>
</feature>
<accession>A0AAW0B037</accession>
<keyword evidence="1" id="KW-0175">Coiled coil</keyword>
<reference evidence="3 4" key="1">
    <citation type="submission" date="2024-01" db="EMBL/GenBank/DDBJ databases">
        <title>A draft genome for a cacao thread blight-causing isolate of Paramarasmius palmivorus.</title>
        <authorList>
            <person name="Baruah I.K."/>
            <person name="Bukari Y."/>
            <person name="Amoako-Attah I."/>
            <person name="Meinhardt L.W."/>
            <person name="Bailey B.A."/>
            <person name="Cohen S.P."/>
        </authorList>
    </citation>
    <scope>NUCLEOTIDE SEQUENCE [LARGE SCALE GENOMIC DNA]</scope>
    <source>
        <strain evidence="3 4">GH-12</strain>
    </source>
</reference>
<gene>
    <name evidence="3" type="ORF">VNI00_018353</name>
</gene>
<dbReference type="Proteomes" id="UP001383192">
    <property type="component" value="Unassembled WGS sequence"/>
</dbReference>
<feature type="coiled-coil region" evidence="1">
    <location>
        <begin position="339"/>
        <end position="377"/>
    </location>
</feature>
<dbReference type="EMBL" id="JAYKXP010000227">
    <property type="protein sequence ID" value="KAK7018642.1"/>
    <property type="molecule type" value="Genomic_DNA"/>
</dbReference>
<proteinExistence type="predicted"/>
<evidence type="ECO:0000256" key="1">
    <source>
        <dbReference type="SAM" id="Coils"/>
    </source>
</evidence>
<feature type="region of interest" description="Disordered" evidence="2">
    <location>
        <begin position="1"/>
        <end position="116"/>
    </location>
</feature>
<feature type="compositionally biased region" description="Polar residues" evidence="2">
    <location>
        <begin position="23"/>
        <end position="37"/>
    </location>
</feature>
<sequence>MKHCPAYKRPLKAPGSAGKRSNPPATVNTTPASSVHENPNIPVIEDPFGSTDTQSEPSLRGDREAPSSSAPTDAAISQLAPSNTVGACSPVRPSVVATQSNEHPLTPGPSIPDHLIDPQLRQHAAPTVGISHRSETGPDGESDEHVTDSSAFSTPRTFRHDTPMELIDSRRSLFSSSPAPTETSSVGPSNFSPMSTPSGLSRKRPTKADPCFGEVVGVYRGSKLLKVRRTCKPWEEKRRVRKTVNGEEEETGVNVSKMFYDRSRSLLTKLEDFAEATGAWVHFSAQHPTATQPFMHFTSTRLRLEGGEMLDTLHEANHNLYSSLMTARRCDTTQLAGQLARANEELIRANQAKKDAEREAQAQVAEATAAKETAERLAAEMRDIMSKHGLSLPVTS</sequence>
<feature type="compositionally biased region" description="Basic and acidic residues" evidence="2">
    <location>
        <begin position="158"/>
        <end position="171"/>
    </location>
</feature>
<evidence type="ECO:0000313" key="3">
    <source>
        <dbReference type="EMBL" id="KAK7018642.1"/>
    </source>
</evidence>
<feature type="compositionally biased region" description="Polar residues" evidence="2">
    <location>
        <begin position="172"/>
        <end position="199"/>
    </location>
</feature>
<comment type="caution">
    <text evidence="3">The sequence shown here is derived from an EMBL/GenBank/DDBJ whole genome shotgun (WGS) entry which is preliminary data.</text>
</comment>
<evidence type="ECO:0000256" key="2">
    <source>
        <dbReference type="SAM" id="MobiDB-lite"/>
    </source>
</evidence>